<organism evidence="1 2">
    <name type="scientific">Kibdelosporangium philippinense</name>
    <dbReference type="NCBI Taxonomy" id="211113"/>
    <lineage>
        <taxon>Bacteria</taxon>
        <taxon>Bacillati</taxon>
        <taxon>Actinomycetota</taxon>
        <taxon>Actinomycetes</taxon>
        <taxon>Pseudonocardiales</taxon>
        <taxon>Pseudonocardiaceae</taxon>
        <taxon>Kibdelosporangium</taxon>
    </lineage>
</organism>
<protein>
    <submittedName>
        <fullName evidence="1">3-oxoacyl-ACP synthase</fullName>
    </submittedName>
</protein>
<proteinExistence type="predicted"/>
<dbReference type="Gene3D" id="3.40.47.10">
    <property type="match status" value="2"/>
</dbReference>
<dbReference type="PANTHER" id="PTHR34069:SF2">
    <property type="entry name" value="BETA-KETOACYL-[ACYL-CARRIER-PROTEIN] SYNTHASE III"/>
    <property type="match status" value="1"/>
</dbReference>
<keyword evidence="2" id="KW-1185">Reference proteome</keyword>
<dbReference type="EMBL" id="JAJVCN010000001">
    <property type="protein sequence ID" value="MCE7004476.1"/>
    <property type="molecule type" value="Genomic_DNA"/>
</dbReference>
<evidence type="ECO:0000313" key="1">
    <source>
        <dbReference type="EMBL" id="MCE7004476.1"/>
    </source>
</evidence>
<evidence type="ECO:0000313" key="2">
    <source>
        <dbReference type="Proteomes" id="UP001521150"/>
    </source>
</evidence>
<accession>A0ABS8Z9C4</accession>
<dbReference type="InterPro" id="IPR016039">
    <property type="entry name" value="Thiolase-like"/>
</dbReference>
<reference evidence="1 2" key="1">
    <citation type="submission" date="2021-12" db="EMBL/GenBank/DDBJ databases">
        <title>Genome sequence of Kibdelosporangium philippinense ATCC 49844.</title>
        <authorList>
            <person name="Fedorov E.A."/>
            <person name="Omeragic M."/>
            <person name="Shalygina K.F."/>
            <person name="Maclea K.S."/>
        </authorList>
    </citation>
    <scope>NUCLEOTIDE SEQUENCE [LARGE SCALE GENOMIC DNA]</scope>
    <source>
        <strain evidence="1 2">ATCC 49844</strain>
    </source>
</reference>
<dbReference type="Proteomes" id="UP001521150">
    <property type="component" value="Unassembled WGS sequence"/>
</dbReference>
<name>A0ABS8Z9C4_9PSEU</name>
<dbReference type="PANTHER" id="PTHR34069">
    <property type="entry name" value="3-OXOACYL-[ACYL-CARRIER-PROTEIN] SYNTHASE 3"/>
    <property type="match status" value="1"/>
</dbReference>
<comment type="caution">
    <text evidence="1">The sequence shown here is derived from an EMBL/GenBank/DDBJ whole genome shotgun (WGS) entry which is preliminary data.</text>
</comment>
<gene>
    <name evidence="1" type="ORF">LWC34_16775</name>
</gene>
<sequence>MSDRLAAAVTRLGVDNRYSVLANLTDVLAKGADPEVRETALALTARAVRRCGDRADRDPASIGLVIAVTSSPGRLMPNLVCDLFAALPWIPRRAMSLGLTYMGCSVQAKAIDTAGWFLSVHPQSSVLVCFTESHTPLMPPLKPWTAHFTEGGHPQDVTDVINAFLFGDAAVAMLLTADGNGPTFGPVTHLTNELPDDAELGTIPEGGSDVPVINGRRTNARSANVPARGLHYAKTTVNELLARPDYQISAPNQAESLLMHTGSARILDGLCAEFDVPTDSPKVAESYRVLREYGNTSGCSVPLMIDSPAGLPSGENLVVAFGISFAAGATTLRVP</sequence>
<dbReference type="SUPFAM" id="SSF53901">
    <property type="entry name" value="Thiolase-like"/>
    <property type="match status" value="1"/>
</dbReference>
<dbReference type="RefSeq" id="WP_233725990.1">
    <property type="nucleotide sequence ID" value="NZ_JAJVCN010000001.1"/>
</dbReference>